<reference evidence="2 3" key="1">
    <citation type="submission" date="2014-01" db="EMBL/GenBank/DDBJ databases">
        <authorList>
            <consortium name="DOE Joint Genome Institute"/>
            <person name="Anderson I."/>
            <person name="Huntemann M."/>
            <person name="Han J."/>
            <person name="Chen A."/>
            <person name="Kyrpides N."/>
            <person name="Mavromatis K."/>
            <person name="Markowitz V."/>
            <person name="Palaniappan K."/>
            <person name="Ivanova N."/>
            <person name="Schaumberg A."/>
            <person name="Pati A."/>
            <person name="Liolios K."/>
            <person name="Nordberg H.P."/>
            <person name="Cantor M.N."/>
            <person name="Hua S.X."/>
            <person name="Woyke T."/>
        </authorList>
    </citation>
    <scope>NUCLEOTIDE SEQUENCE [LARGE SCALE GENOMIC DNA]</scope>
    <source>
        <strain evidence="2 3">XH-48</strain>
        <plasmid evidence="3">1</plasmid>
    </source>
</reference>
<dbReference type="HOGENOM" id="CLU_876049_0_0_2"/>
<dbReference type="AlphaFoldDB" id="W0JW19"/>
<dbReference type="PATRIC" id="fig|797299.3.peg.3186"/>
<dbReference type="EMBL" id="CP007056">
    <property type="protein sequence ID" value="AHG01440.1"/>
    <property type="molecule type" value="Genomic_DNA"/>
</dbReference>
<evidence type="ECO:0000256" key="1">
    <source>
        <dbReference type="SAM" id="Coils"/>
    </source>
</evidence>
<protein>
    <submittedName>
        <fullName evidence="2">Halo transducer protein</fullName>
    </submittedName>
</protein>
<proteinExistence type="predicted"/>
<organism evidence="2 3">
    <name type="scientific">Halostagnicola larsenii XH-48</name>
    <dbReference type="NCBI Taxonomy" id="797299"/>
    <lineage>
        <taxon>Archaea</taxon>
        <taxon>Methanobacteriati</taxon>
        <taxon>Methanobacteriota</taxon>
        <taxon>Stenosarchaea group</taxon>
        <taxon>Halobacteria</taxon>
        <taxon>Halobacteriales</taxon>
        <taxon>Natrialbaceae</taxon>
        <taxon>Halostagnicola</taxon>
    </lineage>
</organism>
<dbReference type="KEGG" id="hlr:HALLA_03365"/>
<dbReference type="RefSeq" id="WP_049954346.1">
    <property type="nucleotide sequence ID" value="NZ_CP007056.1"/>
</dbReference>
<gene>
    <name evidence="2" type="ORF">HALLA_03365</name>
</gene>
<dbReference type="GeneID" id="25146848"/>
<keyword evidence="1" id="KW-0175">Coiled coil</keyword>
<dbReference type="Proteomes" id="UP000019024">
    <property type="component" value="Plasmid unnamed"/>
</dbReference>
<dbReference type="OrthoDB" id="271582at2157"/>
<geneLocation type="plasmid" evidence="2">
    <name>unnamed</name>
</geneLocation>
<evidence type="ECO:0000313" key="2">
    <source>
        <dbReference type="EMBL" id="AHG01440.1"/>
    </source>
</evidence>
<accession>W0JW19</accession>
<keyword evidence="3" id="KW-1185">Reference proteome</keyword>
<dbReference type="eggNOG" id="arCOG08991">
    <property type="taxonomic scope" value="Archaea"/>
</dbReference>
<sequence>MNRHEISEPQAGLDGLPLETAITVVDDESAESDTIRETLAIVADDGVIRRTAVDDALANASKVVTTAETRTELAAASLEDVSGIAAPVSELDIVAMRLNRFGARLDMVEDRTADLGDRIQTIIAHKNDGNLYDLAREIRRVTVTANEVQRAADELQFELENFGEWLEDADRRTEELIDDIEALEQSLDKLEDVATELSGDSTELEEDAAVVWIQATIQHRVTALMLTDLQAELATLREWAANEGSNPPSGVGQRLEDLEARHDALGERFVDRAESGWHERFDDRVANLDDALDEMEPPIAWRDVETVVEEYRPTIE</sequence>
<name>W0JW19_9EURY</name>
<feature type="coiled-coil region" evidence="1">
    <location>
        <begin position="166"/>
        <end position="207"/>
    </location>
</feature>
<keyword evidence="2" id="KW-0614">Plasmid</keyword>
<evidence type="ECO:0000313" key="3">
    <source>
        <dbReference type="Proteomes" id="UP000019024"/>
    </source>
</evidence>